<gene>
    <name evidence="2" type="ORF">F3Y22_tig00116984pilonHSYRG00290</name>
</gene>
<dbReference type="GO" id="GO:0016020">
    <property type="term" value="C:membrane"/>
    <property type="evidence" value="ECO:0007669"/>
    <property type="project" value="InterPro"/>
</dbReference>
<protein>
    <submittedName>
        <fullName evidence="2">Uncharacterized protein</fullName>
    </submittedName>
</protein>
<dbReference type="EMBL" id="VEPZ02001756">
    <property type="protein sequence ID" value="KAE8657703.1"/>
    <property type="molecule type" value="Genomic_DNA"/>
</dbReference>
<dbReference type="InterPro" id="IPR002528">
    <property type="entry name" value="MATE_fam"/>
</dbReference>
<keyword evidence="3" id="KW-1185">Reference proteome</keyword>
<evidence type="ECO:0000313" key="3">
    <source>
        <dbReference type="Proteomes" id="UP000436088"/>
    </source>
</evidence>
<reference evidence="2" key="1">
    <citation type="submission" date="2019-09" db="EMBL/GenBank/DDBJ databases">
        <title>Draft genome information of white flower Hibiscus syriacus.</title>
        <authorList>
            <person name="Kim Y.-M."/>
        </authorList>
    </citation>
    <scope>NUCLEOTIDE SEQUENCE [LARGE SCALE GENOMIC DNA]</scope>
    <source>
        <strain evidence="2">YM2019G1</strain>
    </source>
</reference>
<accession>A0A6A2WG48</accession>
<dbReference type="Proteomes" id="UP000436088">
    <property type="component" value="Unassembled WGS sequence"/>
</dbReference>
<dbReference type="GO" id="GO:0042910">
    <property type="term" value="F:xenobiotic transmembrane transporter activity"/>
    <property type="evidence" value="ECO:0007669"/>
    <property type="project" value="InterPro"/>
</dbReference>
<organism evidence="2 3">
    <name type="scientific">Hibiscus syriacus</name>
    <name type="common">Rose of Sharon</name>
    <dbReference type="NCBI Taxonomy" id="106335"/>
    <lineage>
        <taxon>Eukaryota</taxon>
        <taxon>Viridiplantae</taxon>
        <taxon>Streptophyta</taxon>
        <taxon>Embryophyta</taxon>
        <taxon>Tracheophyta</taxon>
        <taxon>Spermatophyta</taxon>
        <taxon>Magnoliopsida</taxon>
        <taxon>eudicotyledons</taxon>
        <taxon>Gunneridae</taxon>
        <taxon>Pentapetalae</taxon>
        <taxon>rosids</taxon>
        <taxon>malvids</taxon>
        <taxon>Malvales</taxon>
        <taxon>Malvaceae</taxon>
        <taxon>Malvoideae</taxon>
        <taxon>Hibiscus</taxon>
    </lineage>
</organism>
<sequence>MVMMFFPGLNLKVLTYKELNGVTPGLSVARWIRSGLWNALSPISPFEIMELHPAPTSLIIEGRCNYGINSFTNIFAGHIGDIELLVVAIALSVVANFSFGFMLGMASTLETLCGQAFGAGQIEIDVRHIHAAVMDNLIWGMFRVVVTLLICHTTLETPQTRARNRRSGRRFYHASSTSNVLISHQFPNPKVPAGTKQGAAVAYDISAWLVALAQLVYVGRSVGTRKLMNSSLLILIQA</sequence>
<comment type="similarity">
    <text evidence="1">Belongs to the multi antimicrobial extrusion (MATE) (TC 2.A.66.1) family.</text>
</comment>
<dbReference type="Pfam" id="PF01554">
    <property type="entry name" value="MatE"/>
    <property type="match status" value="1"/>
</dbReference>
<evidence type="ECO:0000256" key="1">
    <source>
        <dbReference type="ARBA" id="ARBA00010199"/>
    </source>
</evidence>
<name>A0A6A2WG48_HIBSY</name>
<evidence type="ECO:0000313" key="2">
    <source>
        <dbReference type="EMBL" id="KAE8657703.1"/>
    </source>
</evidence>
<dbReference type="GO" id="GO:0015297">
    <property type="term" value="F:antiporter activity"/>
    <property type="evidence" value="ECO:0007669"/>
    <property type="project" value="InterPro"/>
</dbReference>
<comment type="caution">
    <text evidence="2">The sequence shown here is derived from an EMBL/GenBank/DDBJ whole genome shotgun (WGS) entry which is preliminary data.</text>
</comment>
<dbReference type="PANTHER" id="PTHR11206">
    <property type="entry name" value="MULTIDRUG RESISTANCE PROTEIN"/>
    <property type="match status" value="1"/>
</dbReference>
<dbReference type="AlphaFoldDB" id="A0A6A2WG48"/>
<proteinExistence type="inferred from homology"/>